<dbReference type="Proteomes" id="UP000266272">
    <property type="component" value="Unassembled WGS sequence"/>
</dbReference>
<gene>
    <name evidence="2" type="ORF">TARUN_2700</name>
</gene>
<dbReference type="PANTHER" id="PTHR33112:SF13">
    <property type="entry name" value="HETEROKARYON INCOMPATIBILITY DOMAIN-CONTAINING PROTEIN"/>
    <property type="match status" value="1"/>
</dbReference>
<organism evidence="2 3">
    <name type="scientific">Trichoderma arundinaceum</name>
    <dbReference type="NCBI Taxonomy" id="490622"/>
    <lineage>
        <taxon>Eukaryota</taxon>
        <taxon>Fungi</taxon>
        <taxon>Dikarya</taxon>
        <taxon>Ascomycota</taxon>
        <taxon>Pezizomycotina</taxon>
        <taxon>Sordariomycetes</taxon>
        <taxon>Hypocreomycetidae</taxon>
        <taxon>Hypocreales</taxon>
        <taxon>Hypocreaceae</taxon>
        <taxon>Trichoderma</taxon>
    </lineage>
</organism>
<dbReference type="STRING" id="490622.A0A395NU65"/>
<sequence>MKLASKWLSICLKKHKRCARPVIGAIPSRLLDVSAGRVRLVETDQISGVDRRFVALSWCWGGKVPLKTTAETLKAHMDSVPWESLPPLFQDVIYAVRTLGLKYLWIDALCIIQGSTEDWEKEAAKMQGVYQNATVTIAADGTQNCLGRLFQHDHKRLANRTWSFDLLGPEKQDKGATVFVRLLREKDSRGWHRAQLPDADELYKDEDSGFLTSRSWCFQEQVLPPRTLHFASTEVAWECLEGTYCECRVLPEKGSSRISSKTDFDPDQWMVMVEEMTLRDITYQADRLPAIGGLAGRFPDHETYLAGLWKSKLIQHLAWKWGGSHDETAERISGCHVPTWSWASLTGPVRFKFEGLPTAKLLDFRCKPATKNPFGPVQEDSFIELKAWAVDVGIQNASAEESMSADRGFILDYEEKRLCSAWNFNDWDIGTDVEILDEVRLALESSLSQNESRALFVVIELGSKAVEYGGSTGLLLARAYADIDHATS</sequence>
<evidence type="ECO:0000313" key="2">
    <source>
        <dbReference type="EMBL" id="RFU79493.1"/>
    </source>
</evidence>
<proteinExistence type="predicted"/>
<evidence type="ECO:0000313" key="3">
    <source>
        <dbReference type="Proteomes" id="UP000266272"/>
    </source>
</evidence>
<dbReference type="AlphaFoldDB" id="A0A395NU65"/>
<accession>A0A395NU65</accession>
<protein>
    <submittedName>
        <fullName evidence="2">Het-domain-containing</fullName>
    </submittedName>
</protein>
<keyword evidence="3" id="KW-1185">Reference proteome</keyword>
<dbReference type="Pfam" id="PF06985">
    <property type="entry name" value="HET"/>
    <property type="match status" value="1"/>
</dbReference>
<dbReference type="InterPro" id="IPR010730">
    <property type="entry name" value="HET"/>
</dbReference>
<feature type="domain" description="Heterokaryon incompatibility" evidence="1">
    <location>
        <begin position="53"/>
        <end position="220"/>
    </location>
</feature>
<reference evidence="2 3" key="1">
    <citation type="journal article" date="2018" name="PLoS Pathog.">
        <title>Evolution of structural diversity of trichothecenes, a family of toxins produced by plant pathogenic and entomopathogenic fungi.</title>
        <authorList>
            <person name="Proctor R.H."/>
            <person name="McCormick S.P."/>
            <person name="Kim H.S."/>
            <person name="Cardoza R.E."/>
            <person name="Stanley A.M."/>
            <person name="Lindo L."/>
            <person name="Kelly A."/>
            <person name="Brown D.W."/>
            <person name="Lee T."/>
            <person name="Vaughan M.M."/>
            <person name="Alexander N.J."/>
            <person name="Busman M."/>
            <person name="Gutierrez S."/>
        </authorList>
    </citation>
    <scope>NUCLEOTIDE SEQUENCE [LARGE SCALE GENOMIC DNA]</scope>
    <source>
        <strain evidence="2 3">IBT 40837</strain>
    </source>
</reference>
<dbReference type="OrthoDB" id="5362512at2759"/>
<dbReference type="EMBL" id="PXOA01000154">
    <property type="protein sequence ID" value="RFU79493.1"/>
    <property type="molecule type" value="Genomic_DNA"/>
</dbReference>
<name>A0A395NU65_TRIAR</name>
<evidence type="ECO:0000259" key="1">
    <source>
        <dbReference type="Pfam" id="PF06985"/>
    </source>
</evidence>
<comment type="caution">
    <text evidence="2">The sequence shown here is derived from an EMBL/GenBank/DDBJ whole genome shotgun (WGS) entry which is preliminary data.</text>
</comment>
<dbReference type="PANTHER" id="PTHR33112">
    <property type="entry name" value="DOMAIN PROTEIN, PUTATIVE-RELATED"/>
    <property type="match status" value="1"/>
</dbReference>